<dbReference type="OrthoDB" id="5339490at2"/>
<feature type="transmembrane region" description="Helical" evidence="1">
    <location>
        <begin position="50"/>
        <end position="67"/>
    </location>
</feature>
<dbReference type="Proteomes" id="UP000324065">
    <property type="component" value="Unassembled WGS sequence"/>
</dbReference>
<reference evidence="2 3" key="1">
    <citation type="submission" date="2019-09" db="EMBL/GenBank/DDBJ databases">
        <title>Genome sequence of Roseospira marina, one of the more divergent members of the non-sulfur purple photosynthetic bacterial family, the Rhodospirillaceae.</title>
        <authorList>
            <person name="Meyer T."/>
            <person name="Kyndt J."/>
        </authorList>
    </citation>
    <scope>NUCLEOTIDE SEQUENCE [LARGE SCALE GENOMIC DNA]</scope>
    <source>
        <strain evidence="2 3">DSM 15113</strain>
    </source>
</reference>
<sequence>MAVPARSFSSVLSRDIVTPVTIILFGVSTVTGIMLLVHWQGALVKPSHEWLSVVFSAIAVWHLVRNWRPFLGYLRRRVAVVALAVSLVLSVVFTGMTGTTAPVSPGAVFHALAEASLADVAPAFGLELDQARATLRAAGVDATGDDTLATIGARAGLGGPGVMTLLARSPDRTRP</sequence>
<dbReference type="InterPro" id="IPR016174">
    <property type="entry name" value="Di-haem_cyt_TM"/>
</dbReference>
<keyword evidence="3" id="KW-1185">Reference proteome</keyword>
<proteinExistence type="predicted"/>
<keyword evidence="1" id="KW-0812">Transmembrane</keyword>
<dbReference type="RefSeq" id="WP_150062021.1">
    <property type="nucleotide sequence ID" value="NZ_JACHII010000002.1"/>
</dbReference>
<keyword evidence="1" id="KW-0472">Membrane</keyword>
<name>A0A5M6ICT9_9PROT</name>
<evidence type="ECO:0000256" key="1">
    <source>
        <dbReference type="SAM" id="Phobius"/>
    </source>
</evidence>
<organism evidence="2 3">
    <name type="scientific">Roseospira marina</name>
    <dbReference type="NCBI Taxonomy" id="140057"/>
    <lineage>
        <taxon>Bacteria</taxon>
        <taxon>Pseudomonadati</taxon>
        <taxon>Pseudomonadota</taxon>
        <taxon>Alphaproteobacteria</taxon>
        <taxon>Rhodospirillales</taxon>
        <taxon>Rhodospirillaceae</taxon>
        <taxon>Roseospira</taxon>
    </lineage>
</organism>
<feature type="transmembrane region" description="Helical" evidence="1">
    <location>
        <begin position="79"/>
        <end position="96"/>
    </location>
</feature>
<gene>
    <name evidence="2" type="ORF">F1188_08770</name>
</gene>
<comment type="caution">
    <text evidence="2">The sequence shown here is derived from an EMBL/GenBank/DDBJ whole genome shotgun (WGS) entry which is preliminary data.</text>
</comment>
<feature type="transmembrane region" description="Helical" evidence="1">
    <location>
        <begin position="16"/>
        <end position="38"/>
    </location>
</feature>
<protein>
    <submittedName>
        <fullName evidence="2">DUF4405 domain-containing protein</fullName>
    </submittedName>
</protein>
<evidence type="ECO:0000313" key="2">
    <source>
        <dbReference type="EMBL" id="KAA5606090.1"/>
    </source>
</evidence>
<evidence type="ECO:0000313" key="3">
    <source>
        <dbReference type="Proteomes" id="UP000324065"/>
    </source>
</evidence>
<keyword evidence="1" id="KW-1133">Transmembrane helix</keyword>
<dbReference type="EMBL" id="VWPJ01000006">
    <property type="protein sequence ID" value="KAA5606090.1"/>
    <property type="molecule type" value="Genomic_DNA"/>
</dbReference>
<dbReference type="GO" id="GO:0022904">
    <property type="term" value="P:respiratory electron transport chain"/>
    <property type="evidence" value="ECO:0007669"/>
    <property type="project" value="InterPro"/>
</dbReference>
<dbReference type="AlphaFoldDB" id="A0A5M6ICT9"/>
<dbReference type="SUPFAM" id="SSF81342">
    <property type="entry name" value="Transmembrane di-heme cytochromes"/>
    <property type="match status" value="1"/>
</dbReference>
<accession>A0A5M6ICT9</accession>
<dbReference type="GO" id="GO:0016020">
    <property type="term" value="C:membrane"/>
    <property type="evidence" value="ECO:0007669"/>
    <property type="project" value="InterPro"/>
</dbReference>